<keyword evidence="1" id="KW-0812">Transmembrane</keyword>
<dbReference type="RefSeq" id="WP_179518441.1">
    <property type="nucleotide sequence ID" value="NZ_JACCAC010000001.1"/>
</dbReference>
<keyword evidence="1" id="KW-1133">Transmembrane helix</keyword>
<feature type="transmembrane region" description="Helical" evidence="1">
    <location>
        <begin position="177"/>
        <end position="194"/>
    </location>
</feature>
<dbReference type="AlphaFoldDB" id="A0A7Y9RVJ4"/>
<feature type="transmembrane region" description="Helical" evidence="1">
    <location>
        <begin position="88"/>
        <end position="106"/>
    </location>
</feature>
<evidence type="ECO:0000313" key="2">
    <source>
        <dbReference type="EMBL" id="NYG56119.1"/>
    </source>
</evidence>
<reference evidence="2 3" key="1">
    <citation type="submission" date="2020-07" db="EMBL/GenBank/DDBJ databases">
        <title>Sequencing the genomes of 1000 actinobacteria strains.</title>
        <authorList>
            <person name="Klenk H.-P."/>
        </authorList>
    </citation>
    <scope>NUCLEOTIDE SEQUENCE [LARGE SCALE GENOMIC DNA]</scope>
    <source>
        <strain evidence="2 3">DSM 24552</strain>
    </source>
</reference>
<evidence type="ECO:0000313" key="3">
    <source>
        <dbReference type="Proteomes" id="UP000544110"/>
    </source>
</evidence>
<gene>
    <name evidence="2" type="ORF">BJ989_002423</name>
</gene>
<comment type="caution">
    <text evidence="2">The sequence shown here is derived from an EMBL/GenBank/DDBJ whole genome shotgun (WGS) entry which is preliminary data.</text>
</comment>
<sequence length="203" mass="20135">MECWGRGRLVAGAGLWAVRPAYVVVELLVASVARGHDLCDDAVSRLGAVGCTASVCSPGHEVLNATFVVVGALLAVGTVLLAPQLGRLVTALLVAAGLSTALTGLVPVDVAPARHALAATPLFVAQPLALGLLAARVRRAHPRLAGLLATTAVGAGAAGLGFVLLDGAAGTGLAERVALWPVLVALAAAGAVLVRGGPYRTIA</sequence>
<feature type="transmembrane region" description="Helical" evidence="1">
    <location>
        <begin position="62"/>
        <end position="81"/>
    </location>
</feature>
<name>A0A7Y9RVJ4_9ACTN</name>
<feature type="transmembrane region" description="Helical" evidence="1">
    <location>
        <begin position="144"/>
        <end position="165"/>
    </location>
</feature>
<evidence type="ECO:0008006" key="4">
    <source>
        <dbReference type="Google" id="ProtNLM"/>
    </source>
</evidence>
<proteinExistence type="predicted"/>
<dbReference type="Pfam" id="PF06197">
    <property type="entry name" value="DUF998"/>
    <property type="match status" value="1"/>
</dbReference>
<evidence type="ECO:0000256" key="1">
    <source>
        <dbReference type="SAM" id="Phobius"/>
    </source>
</evidence>
<organism evidence="2 3">
    <name type="scientific">Nocardioides perillae</name>
    <dbReference type="NCBI Taxonomy" id="1119534"/>
    <lineage>
        <taxon>Bacteria</taxon>
        <taxon>Bacillati</taxon>
        <taxon>Actinomycetota</taxon>
        <taxon>Actinomycetes</taxon>
        <taxon>Propionibacteriales</taxon>
        <taxon>Nocardioidaceae</taxon>
        <taxon>Nocardioides</taxon>
    </lineage>
</organism>
<keyword evidence="1" id="KW-0472">Membrane</keyword>
<dbReference type="Proteomes" id="UP000544110">
    <property type="component" value="Unassembled WGS sequence"/>
</dbReference>
<accession>A0A7Y9RVJ4</accession>
<dbReference type="InterPro" id="IPR009339">
    <property type="entry name" value="DUF998"/>
</dbReference>
<keyword evidence="3" id="KW-1185">Reference proteome</keyword>
<protein>
    <recommendedName>
        <fullName evidence="4">DUF998 domain-containing protein</fullName>
    </recommendedName>
</protein>
<dbReference type="EMBL" id="JACCAC010000001">
    <property type="protein sequence ID" value="NYG56119.1"/>
    <property type="molecule type" value="Genomic_DNA"/>
</dbReference>
<feature type="transmembrane region" description="Helical" evidence="1">
    <location>
        <begin position="118"/>
        <end position="137"/>
    </location>
</feature>